<evidence type="ECO:0000313" key="1">
    <source>
        <dbReference type="EMBL" id="EME76999.1"/>
    </source>
</evidence>
<dbReference type="Proteomes" id="UP000016932">
    <property type="component" value="Unassembled WGS sequence"/>
</dbReference>
<dbReference type="GeneID" id="19342192"/>
<dbReference type="AlphaFoldDB" id="M2ZD04"/>
<name>M2ZD04_PSEFD</name>
<gene>
    <name evidence="1" type="ORF">MYCFIDRAFT_84406</name>
</gene>
<protein>
    <submittedName>
        <fullName evidence="1">Uncharacterized protein</fullName>
    </submittedName>
</protein>
<keyword evidence="2" id="KW-1185">Reference proteome</keyword>
<dbReference type="HOGENOM" id="CLU_886029_0_0_1"/>
<accession>M2ZD04</accession>
<dbReference type="EMBL" id="KB446572">
    <property type="protein sequence ID" value="EME76999.1"/>
    <property type="molecule type" value="Genomic_DNA"/>
</dbReference>
<dbReference type="VEuPathDB" id="FungiDB:MYCFIDRAFT_84406"/>
<sequence length="314" mass="35328">MCSPKPVADVTGGEGMERFAFDQSPVAGFVHRNLLETEALYHVGFSHKNDYPGLQECFPGITLASTRKKPSRPRRTGHFRNRSQLLAVRCNGTIATYVKDSVLNTQEKEESERGLTAHPAIGSSRRKKIVGETRLLRSPAQSIATCRSLRTLPRWLLVFEIAMYFWHMLKLPKNKQEGNNALQIHGLSHQLNRRSPAIQDAEPLAKGIGKNRLRISHLTDEDLKQMFSPGLKRAEWILNPLSECAVSVQMPHLSHSDLEATTERMAIDLGYARVIDGNKINYSYSSYIFLVLAMEELPGVGRTVDVSRKCYCPQ</sequence>
<dbReference type="KEGG" id="pfj:MYCFIDRAFT_84406"/>
<dbReference type="RefSeq" id="XP_007932438.1">
    <property type="nucleotide sequence ID" value="XM_007934247.1"/>
</dbReference>
<reference evidence="1 2" key="1">
    <citation type="journal article" date="2012" name="PLoS Pathog.">
        <title>Diverse lifestyles and strategies of plant pathogenesis encoded in the genomes of eighteen Dothideomycetes fungi.</title>
        <authorList>
            <person name="Ohm R.A."/>
            <person name="Feau N."/>
            <person name="Henrissat B."/>
            <person name="Schoch C.L."/>
            <person name="Horwitz B.A."/>
            <person name="Barry K.W."/>
            <person name="Condon B.J."/>
            <person name="Copeland A.C."/>
            <person name="Dhillon B."/>
            <person name="Glaser F."/>
            <person name="Hesse C.N."/>
            <person name="Kosti I."/>
            <person name="LaButti K."/>
            <person name="Lindquist E.A."/>
            <person name="Lucas S."/>
            <person name="Salamov A.A."/>
            <person name="Bradshaw R.E."/>
            <person name="Ciuffetti L."/>
            <person name="Hamelin R.C."/>
            <person name="Kema G.H.J."/>
            <person name="Lawrence C."/>
            <person name="Scott J.A."/>
            <person name="Spatafora J.W."/>
            <person name="Turgeon B.G."/>
            <person name="de Wit P.J.G.M."/>
            <person name="Zhong S."/>
            <person name="Goodwin S.B."/>
            <person name="Grigoriev I.V."/>
        </authorList>
    </citation>
    <scope>NUCLEOTIDE SEQUENCE [LARGE SCALE GENOMIC DNA]</scope>
    <source>
        <strain evidence="1 2">CIRAD86</strain>
    </source>
</reference>
<evidence type="ECO:0000313" key="2">
    <source>
        <dbReference type="Proteomes" id="UP000016932"/>
    </source>
</evidence>
<proteinExistence type="predicted"/>
<organism evidence="1 2">
    <name type="scientific">Pseudocercospora fijiensis (strain CIRAD86)</name>
    <name type="common">Black leaf streak disease fungus</name>
    <name type="synonym">Mycosphaerella fijiensis</name>
    <dbReference type="NCBI Taxonomy" id="383855"/>
    <lineage>
        <taxon>Eukaryota</taxon>
        <taxon>Fungi</taxon>
        <taxon>Dikarya</taxon>
        <taxon>Ascomycota</taxon>
        <taxon>Pezizomycotina</taxon>
        <taxon>Dothideomycetes</taxon>
        <taxon>Dothideomycetidae</taxon>
        <taxon>Mycosphaerellales</taxon>
        <taxon>Mycosphaerellaceae</taxon>
        <taxon>Pseudocercospora</taxon>
    </lineage>
</organism>